<dbReference type="STRING" id="329884.A0A4U0Y4U3"/>
<organism evidence="2 3">
    <name type="scientific">Friedmanniomyces simplex</name>
    <dbReference type="NCBI Taxonomy" id="329884"/>
    <lineage>
        <taxon>Eukaryota</taxon>
        <taxon>Fungi</taxon>
        <taxon>Dikarya</taxon>
        <taxon>Ascomycota</taxon>
        <taxon>Pezizomycotina</taxon>
        <taxon>Dothideomycetes</taxon>
        <taxon>Dothideomycetidae</taxon>
        <taxon>Mycosphaerellales</taxon>
        <taxon>Teratosphaeriaceae</taxon>
        <taxon>Friedmanniomyces</taxon>
    </lineage>
</organism>
<feature type="compositionally biased region" description="Basic and acidic residues" evidence="1">
    <location>
        <begin position="734"/>
        <end position="747"/>
    </location>
</feature>
<feature type="compositionally biased region" description="Low complexity" evidence="1">
    <location>
        <begin position="858"/>
        <end position="873"/>
    </location>
</feature>
<protein>
    <submittedName>
        <fullName evidence="2">Uncharacterized protein</fullName>
    </submittedName>
</protein>
<feature type="region of interest" description="Disordered" evidence="1">
    <location>
        <begin position="48"/>
        <end position="87"/>
    </location>
</feature>
<feature type="region of interest" description="Disordered" evidence="1">
    <location>
        <begin position="1"/>
        <end position="32"/>
    </location>
</feature>
<sequence>MRQIAGNGIGDRHDRPVDHRIKKESTQHDTDDLADMDLGKVMEYGERGTTVQQPHEAGPRDAGVPPSYRTFEGARPGPSHVATAPPLPSSSDVWAGALARLQTQVSLNTSMLESHRRQVGDIEQAVGRLQQEMGHVVAVMHEMRAELHARLQSMEQVRHDSGDMDVLASQIATVTDKANEVDGLKMQVELMRNRMKRFEEHASPAARPGTSSTRELYETTPMPSHSQPPMHAQHLPPMRNVSTYGPPTDRSYGGPPPTTVLPSQGHPPYPPRPELRIPSNEQPPVQVARPSSYRPADPLPPPSALSGWRSAETHGLPPPPQQQLEAPVPFRPHTMGQEFPNSGWAAVNANPAIKRPFEEQRQSPYGPPSAPGSPKRPRLAPIMPRSSHAEESYSARSSSMQQTPMSAPPDGPIQSRSRALSNSSQMQAQILPTPASANASSYRFITSTAEADPQLGWRPEPESTELIQPAPPPGGGGKGRGSRRRGGGRGRGSRGGARHQPHVSQELSAIEPQRADQTNSLVSPNDYNNPMFPTAGAPMLQRADGPSLLDPTHRVIEPSDFPATPVSAHQHQHQHQDPFAPSSQADLLLLSNSSKKSRSKPTRNADGVLIRKDGRPDMRSVSSANNLRKVHAKREAERVGEGDDGEEGRTPGEGRDGGTGSYEGEGEGDERDERDGDRDREGRSGTPDSRGVGDGEGGADERSTQRRHREFMGRMFPRGINGVGGRGRGSDYSPRGEGEGETGMKKEEEEEEEEEGEREEEEEEGQRHAVRNNDNNAQTTMTTTARCHSLDIDIATREASEAHPDEPAAERPPLFPEVVKSEPVPHAGPEFPPEDRRERAVGEEEEEEEEEPQSAGLSSTEPSAETSSAAPAE</sequence>
<feature type="compositionally biased region" description="Polar residues" evidence="1">
    <location>
        <begin position="515"/>
        <end position="528"/>
    </location>
</feature>
<feature type="region of interest" description="Disordered" evidence="1">
    <location>
        <begin position="198"/>
        <end position="873"/>
    </location>
</feature>
<feature type="compositionally biased region" description="Polar residues" evidence="1">
    <location>
        <begin position="394"/>
        <end position="405"/>
    </location>
</feature>
<reference evidence="2 3" key="1">
    <citation type="submission" date="2017-03" db="EMBL/GenBank/DDBJ databases">
        <title>Genomes of endolithic fungi from Antarctica.</title>
        <authorList>
            <person name="Coleine C."/>
            <person name="Masonjones S."/>
            <person name="Stajich J.E."/>
        </authorList>
    </citation>
    <scope>NUCLEOTIDE SEQUENCE [LARGE SCALE GENOMIC DNA]</scope>
    <source>
        <strain evidence="2 3">CCFEE 5184</strain>
    </source>
</reference>
<dbReference type="EMBL" id="NAJQ01000007">
    <property type="protein sequence ID" value="TKA83548.1"/>
    <property type="molecule type" value="Genomic_DNA"/>
</dbReference>
<feature type="compositionally biased region" description="Basic and acidic residues" evidence="1">
    <location>
        <begin position="833"/>
        <end position="842"/>
    </location>
</feature>
<feature type="compositionally biased region" description="Basic and acidic residues" evidence="1">
    <location>
        <begin position="10"/>
        <end position="32"/>
    </location>
</feature>
<gene>
    <name evidence="2" type="ORF">B0A55_00522</name>
</gene>
<feature type="compositionally biased region" description="Pro residues" evidence="1">
    <location>
        <begin position="254"/>
        <end position="272"/>
    </location>
</feature>
<accession>A0A4U0Y4U3</accession>
<feature type="compositionally biased region" description="Basic and acidic residues" evidence="1">
    <location>
        <begin position="671"/>
        <end position="683"/>
    </location>
</feature>
<proteinExistence type="predicted"/>
<dbReference type="OrthoDB" id="5396360at2759"/>
<feature type="compositionally biased region" description="Basic and acidic residues" evidence="1">
    <location>
        <begin position="609"/>
        <end position="618"/>
    </location>
</feature>
<feature type="compositionally biased region" description="Polar residues" evidence="1">
    <location>
        <begin position="414"/>
        <end position="449"/>
    </location>
</feature>
<keyword evidence="3" id="KW-1185">Reference proteome</keyword>
<feature type="compositionally biased region" description="Basic and acidic residues" evidence="1">
    <location>
        <begin position="633"/>
        <end position="656"/>
    </location>
</feature>
<feature type="compositionally biased region" description="Basic and acidic residues" evidence="1">
    <location>
        <begin position="788"/>
        <end position="809"/>
    </location>
</feature>
<comment type="caution">
    <text evidence="2">The sequence shown here is derived from an EMBL/GenBank/DDBJ whole genome shotgun (WGS) entry which is preliminary data.</text>
</comment>
<feature type="compositionally biased region" description="Acidic residues" evidence="1">
    <location>
        <begin position="843"/>
        <end position="852"/>
    </location>
</feature>
<feature type="compositionally biased region" description="Polar residues" evidence="1">
    <location>
        <begin position="772"/>
        <end position="786"/>
    </location>
</feature>
<feature type="compositionally biased region" description="Acidic residues" evidence="1">
    <location>
        <begin position="748"/>
        <end position="764"/>
    </location>
</feature>
<evidence type="ECO:0000313" key="2">
    <source>
        <dbReference type="EMBL" id="TKA83548.1"/>
    </source>
</evidence>
<evidence type="ECO:0000256" key="1">
    <source>
        <dbReference type="SAM" id="MobiDB-lite"/>
    </source>
</evidence>
<dbReference type="Proteomes" id="UP000309340">
    <property type="component" value="Unassembled WGS sequence"/>
</dbReference>
<name>A0A4U0Y4U3_9PEZI</name>
<feature type="compositionally biased region" description="Basic residues" evidence="1">
    <location>
        <begin position="480"/>
        <end position="501"/>
    </location>
</feature>
<dbReference type="AlphaFoldDB" id="A0A4U0Y4U3"/>
<evidence type="ECO:0000313" key="3">
    <source>
        <dbReference type="Proteomes" id="UP000309340"/>
    </source>
</evidence>